<dbReference type="RefSeq" id="WP_378212237.1">
    <property type="nucleotide sequence ID" value="NZ_JBHLZP010000649.1"/>
</dbReference>
<accession>A0ABV5YVP3</accession>
<reference evidence="2 3" key="1">
    <citation type="submission" date="2024-09" db="EMBL/GenBank/DDBJ databases">
        <authorList>
            <person name="Sun Q."/>
            <person name="Mori K."/>
        </authorList>
    </citation>
    <scope>NUCLEOTIDE SEQUENCE [LARGE SCALE GENOMIC DNA]</scope>
    <source>
        <strain evidence="2 3">TBRC 0563</strain>
    </source>
</reference>
<dbReference type="PANTHER" id="PTHR43546">
    <property type="entry name" value="UPF0173 METAL-DEPENDENT HYDROLASE MJ1163-RELATED"/>
    <property type="match status" value="1"/>
</dbReference>
<gene>
    <name evidence="2" type="ORF">ACFFNX_44120</name>
</gene>
<feature type="domain" description="Metallo-beta-lactamase" evidence="1">
    <location>
        <begin position="14"/>
        <end position="229"/>
    </location>
</feature>
<protein>
    <submittedName>
        <fullName evidence="2">MBL fold metallo-hydrolase</fullName>
    </submittedName>
</protein>
<proteinExistence type="predicted"/>
<organism evidence="2 3">
    <name type="scientific">Actinoallomurus acaciae</name>
    <dbReference type="NCBI Taxonomy" id="502577"/>
    <lineage>
        <taxon>Bacteria</taxon>
        <taxon>Bacillati</taxon>
        <taxon>Actinomycetota</taxon>
        <taxon>Actinomycetes</taxon>
        <taxon>Streptosporangiales</taxon>
        <taxon>Thermomonosporaceae</taxon>
        <taxon>Actinoallomurus</taxon>
    </lineage>
</organism>
<dbReference type="SMART" id="SM00849">
    <property type="entry name" value="Lactamase_B"/>
    <property type="match status" value="1"/>
</dbReference>
<comment type="caution">
    <text evidence="2">The sequence shown here is derived from an EMBL/GenBank/DDBJ whole genome shotgun (WGS) entry which is preliminary data.</text>
</comment>
<name>A0ABV5YVP3_9ACTN</name>
<evidence type="ECO:0000313" key="2">
    <source>
        <dbReference type="EMBL" id="MFB9839155.1"/>
    </source>
</evidence>
<dbReference type="InterPro" id="IPR001279">
    <property type="entry name" value="Metallo-B-lactamas"/>
</dbReference>
<dbReference type="PANTHER" id="PTHR43546:SF7">
    <property type="entry name" value="METALLO-BETA-LACTAMASE DOMAIN-CONTAINING PROTEIN"/>
    <property type="match status" value="1"/>
</dbReference>
<sequence>MAGPADADGLYFIGNATMVIRYGGFTLLTDPNFLRRGQRAYLGYGLNSRRLRDPAISIDELPPLDAVVLSHLHGDHWDRVTTRHLDRHLPIVTTPHASRGLARRGFGRTRPLRVWQEHEFIRQGRSVRITAMPGRHGFGLAGRLLPPVMGSMLEFGPAGGGTELRMYISGDTLMYDELKEIPRRYPDIDLGVVHLGGARLLGLSMVTMDARQGADWTELIRCRRVVPVHYDDYTVFTSGLPDYEAEARDRGFTDRLRTIGRGARMSFGDFARTTTQR</sequence>
<dbReference type="Gene3D" id="3.60.15.10">
    <property type="entry name" value="Ribonuclease Z/Hydroxyacylglutathione hydrolase-like"/>
    <property type="match status" value="1"/>
</dbReference>
<dbReference type="Pfam" id="PF12706">
    <property type="entry name" value="Lactamase_B_2"/>
    <property type="match status" value="1"/>
</dbReference>
<evidence type="ECO:0000313" key="3">
    <source>
        <dbReference type="Proteomes" id="UP001589627"/>
    </source>
</evidence>
<dbReference type="InterPro" id="IPR036866">
    <property type="entry name" value="RibonucZ/Hydroxyglut_hydro"/>
</dbReference>
<dbReference type="EMBL" id="JBHLZP010000649">
    <property type="protein sequence ID" value="MFB9839155.1"/>
    <property type="molecule type" value="Genomic_DNA"/>
</dbReference>
<keyword evidence="3" id="KW-1185">Reference proteome</keyword>
<evidence type="ECO:0000259" key="1">
    <source>
        <dbReference type="SMART" id="SM00849"/>
    </source>
</evidence>
<dbReference type="SUPFAM" id="SSF56281">
    <property type="entry name" value="Metallo-hydrolase/oxidoreductase"/>
    <property type="match status" value="1"/>
</dbReference>
<dbReference type="Proteomes" id="UP001589627">
    <property type="component" value="Unassembled WGS sequence"/>
</dbReference>
<dbReference type="InterPro" id="IPR050114">
    <property type="entry name" value="UPF0173_UPF0282_UlaG_hydrolase"/>
</dbReference>